<evidence type="ECO:0000313" key="1">
    <source>
        <dbReference type="EMBL" id="KAH3674998.1"/>
    </source>
</evidence>
<dbReference type="Proteomes" id="UP000774326">
    <property type="component" value="Unassembled WGS sequence"/>
</dbReference>
<organism evidence="1 2">
    <name type="scientific">Wickerhamomyces pijperi</name>
    <name type="common">Yeast</name>
    <name type="synonym">Pichia pijperi</name>
    <dbReference type="NCBI Taxonomy" id="599730"/>
    <lineage>
        <taxon>Eukaryota</taxon>
        <taxon>Fungi</taxon>
        <taxon>Dikarya</taxon>
        <taxon>Ascomycota</taxon>
        <taxon>Saccharomycotina</taxon>
        <taxon>Saccharomycetes</taxon>
        <taxon>Phaffomycetales</taxon>
        <taxon>Wickerhamomycetaceae</taxon>
        <taxon>Wickerhamomyces</taxon>
    </lineage>
</organism>
<dbReference type="EMBL" id="JAEUBG010005434">
    <property type="protein sequence ID" value="KAH3674998.1"/>
    <property type="molecule type" value="Genomic_DNA"/>
</dbReference>
<keyword evidence="2" id="KW-1185">Reference proteome</keyword>
<dbReference type="AlphaFoldDB" id="A0A9P8PMF8"/>
<sequence>MVWAMLAPIAPPKDLAKLKKEVAKIVELSDLGAFNCADIIPVCKRTPIEIPGRIKSPILSALLEFWFNKVKVPNPTDPATPPKIANGLMCLVDFIKIPVEILPTMMEIKIGSKCRPVCIASALFTIWKYVDK</sequence>
<accession>A0A9P8PMF8</accession>
<evidence type="ECO:0000313" key="2">
    <source>
        <dbReference type="Proteomes" id="UP000774326"/>
    </source>
</evidence>
<gene>
    <name evidence="1" type="ORF">WICPIJ_009384</name>
</gene>
<proteinExistence type="predicted"/>
<reference evidence="1" key="2">
    <citation type="submission" date="2021-01" db="EMBL/GenBank/DDBJ databases">
        <authorList>
            <person name="Schikora-Tamarit M.A."/>
        </authorList>
    </citation>
    <scope>NUCLEOTIDE SEQUENCE</scope>
    <source>
        <strain evidence="1">CBS2887</strain>
    </source>
</reference>
<protein>
    <submittedName>
        <fullName evidence="1">Uncharacterized protein</fullName>
    </submittedName>
</protein>
<reference evidence="1" key="1">
    <citation type="journal article" date="2021" name="Open Biol.">
        <title>Shared evolutionary footprints suggest mitochondrial oxidative damage underlies multiple complex I losses in fungi.</title>
        <authorList>
            <person name="Schikora-Tamarit M.A."/>
            <person name="Marcet-Houben M."/>
            <person name="Nosek J."/>
            <person name="Gabaldon T."/>
        </authorList>
    </citation>
    <scope>NUCLEOTIDE SEQUENCE</scope>
    <source>
        <strain evidence="1">CBS2887</strain>
    </source>
</reference>
<name>A0A9P8PMF8_WICPI</name>
<comment type="caution">
    <text evidence="1">The sequence shown here is derived from an EMBL/GenBank/DDBJ whole genome shotgun (WGS) entry which is preliminary data.</text>
</comment>